<dbReference type="GO" id="GO:0005886">
    <property type="term" value="C:plasma membrane"/>
    <property type="evidence" value="ECO:0007669"/>
    <property type="project" value="TreeGrafter"/>
</dbReference>
<dbReference type="EMBL" id="MKIO01000021">
    <property type="protein sequence ID" value="OLP56555.1"/>
    <property type="molecule type" value="Genomic_DNA"/>
</dbReference>
<evidence type="ECO:0000313" key="4">
    <source>
        <dbReference type="Proteomes" id="UP000186143"/>
    </source>
</evidence>
<sequence>MLSRIFVAVGGLLVVALFGALIAPLFIDWTNFRQDFEREATRIIGQPVTVHGSVDARLIPFPSVTLNDVRIGRGEDGAPLVSVAHFSMDAELAPFLSGEALIFDMRLDQPKARLKLLPDGTLDWARGRQASIPAKSVVLEKVSVTGGEVAFIDEQTGRTRRLTGLDADLSARTLAGPWQVEGRGALDGEAGRFSLSSGEPDSEGALPLRARLIPDKRPFGFDLEGLLKIVDFRPLYQGKFTLTENRGQQAQDAKGADVQAPRITGTFELTNERIRVPDYRLEVGPRDDPYLVTGEATLDTGKVPQFLLLANGQQIDVSRIGNRGGEAGKTNRNPDVSVRQRLQAMLNILADIPIPQVPGRANLRLPAIVIGDTTVRDVRLDLRPDRAGWLVDNAVAQLPGRTQLEAKGRLTLVGQRAFRGDLLMASTQPSGLASWLAGSVDPALRRLPTAGFSASVNLTDSLQQFERLEIAAGPATLHGRIERQSLADAPPTLTVQLKGNRIDLDALRALTGLVAGDTSTETVLAHTIAADISAEEFSAFGETARDVQLIATLKNGQIQAERVSVGDLAGAQLALSGRMSGQLSSPAVAAKMKIAAEDLTPLLQLIARHAPAHPAFERLVRAGPYYANAALDFTLTTGAKDGAATANFGMVGTANGSRIAVNYQAPDLAKALKGEGLLLEATIENPSSLVVLGQAGFDPLPFDPDGNGQMSLRLQETDGSKANGTLTFNTQNTALSLTGEADLAAADFLAGQGKLSLESRDLEPLLLLQGISLPQMGMGLAAQLKADVTVSREAVALANLQGQAAGDNVSGTLNFSRTTPGKADGKLAVDTVSLPWMAEGIFGPLTEPAAEQLSDAKLPAAPWTGLDMTVALTAKQFWPGLYGAIDNFSGTLAWRGDQLALTDAKGDWLGGKASGQLTTGSNGGSGFLQGKLMIAGGDLGRAVWQRQGAPVARGLGDFAVAFNASGKSPQAMAQSLTGSGTLAVKDLTLRGLNTRGFNALLAAADKLEGDVTSAQAGEIAGPLLFGGEAALSSVTIPFSLAGGTLRAQEITAGDAAAAVKGNLELRLPEDRINGVLSLTYKAGDATLAGAEPAVDLRVAGRLQDPGVSVDYSPLANYLSLRAFERERRRVETLQANVLEKQRLRREAALLRAQQAAREAERLRRLEEERRRAEAEQQQRIQAEQARAAEEARRQAAAAKAEADRRAAEAAAKAEAERRANESQAPVLPVSPSDSVERGRTLAPPQDAPGLGLDPPGRRPDLDFQSLPGVPSP</sequence>
<evidence type="ECO:0000259" key="2">
    <source>
        <dbReference type="Pfam" id="PF05170"/>
    </source>
</evidence>
<dbReference type="GO" id="GO:0090313">
    <property type="term" value="P:regulation of protein targeting to membrane"/>
    <property type="evidence" value="ECO:0007669"/>
    <property type="project" value="TreeGrafter"/>
</dbReference>
<comment type="caution">
    <text evidence="3">The sequence shown here is derived from an EMBL/GenBank/DDBJ whole genome shotgun (WGS) entry which is preliminary data.</text>
</comment>
<protein>
    <recommendedName>
        <fullName evidence="2">AsmA domain-containing protein</fullName>
    </recommendedName>
</protein>
<dbReference type="RefSeq" id="WP_075633571.1">
    <property type="nucleotide sequence ID" value="NZ_MKIO01000021.1"/>
</dbReference>
<dbReference type="PANTHER" id="PTHR30441:SF4">
    <property type="entry name" value="PROTEIN ASMA"/>
    <property type="match status" value="1"/>
</dbReference>
<gene>
    <name evidence="3" type="ORF">BJF92_10655</name>
</gene>
<dbReference type="InterPro" id="IPR017023">
    <property type="entry name" value="UCP034039"/>
</dbReference>
<dbReference type="InterPro" id="IPR052894">
    <property type="entry name" value="AsmA-related"/>
</dbReference>
<dbReference type="AlphaFoldDB" id="A0A1Q9AMH6"/>
<dbReference type="STRING" id="1672749.BJF92_10655"/>
<proteinExistence type="predicted"/>
<dbReference type="PIRSF" id="PIRSF034039">
    <property type="entry name" value="UCP034039"/>
    <property type="match status" value="1"/>
</dbReference>
<dbReference type="Pfam" id="PF05170">
    <property type="entry name" value="AsmA"/>
    <property type="match status" value="1"/>
</dbReference>
<feature type="domain" description="AsmA" evidence="2">
    <location>
        <begin position="5"/>
        <end position="166"/>
    </location>
</feature>
<accession>A0A1Q9AMH6</accession>
<dbReference type="OrthoDB" id="9816380at2"/>
<feature type="region of interest" description="Disordered" evidence="1">
    <location>
        <begin position="1197"/>
        <end position="1272"/>
    </location>
</feature>
<dbReference type="Proteomes" id="UP000186143">
    <property type="component" value="Unassembled WGS sequence"/>
</dbReference>
<feature type="compositionally biased region" description="Basic and acidic residues" evidence="1">
    <location>
        <begin position="1200"/>
        <end position="1220"/>
    </location>
</feature>
<evidence type="ECO:0000256" key="1">
    <source>
        <dbReference type="SAM" id="MobiDB-lite"/>
    </source>
</evidence>
<evidence type="ECO:0000313" key="3">
    <source>
        <dbReference type="EMBL" id="OLP56555.1"/>
    </source>
</evidence>
<dbReference type="PANTHER" id="PTHR30441">
    <property type="entry name" value="DUF748 DOMAIN-CONTAINING PROTEIN"/>
    <property type="match status" value="1"/>
</dbReference>
<name>A0A1Q9AMH6_9HYPH</name>
<reference evidence="3 4" key="1">
    <citation type="submission" date="2016-09" db="EMBL/GenBank/DDBJ databases">
        <title>Rhizobium sp. nov., a novel species isolated from the rice rhizosphere.</title>
        <authorList>
            <person name="Zhao J."/>
            <person name="Zhang X."/>
        </authorList>
    </citation>
    <scope>NUCLEOTIDE SEQUENCE [LARGE SCALE GENOMIC DNA]</scope>
    <source>
        <strain evidence="3 4">MH17</strain>
    </source>
</reference>
<dbReference type="InterPro" id="IPR007844">
    <property type="entry name" value="AsmA"/>
</dbReference>
<organism evidence="3 4">
    <name type="scientific">Xaviernesmea rhizosphaerae</name>
    <dbReference type="NCBI Taxonomy" id="1672749"/>
    <lineage>
        <taxon>Bacteria</taxon>
        <taxon>Pseudomonadati</taxon>
        <taxon>Pseudomonadota</taxon>
        <taxon>Alphaproteobacteria</taxon>
        <taxon>Hyphomicrobiales</taxon>
        <taxon>Rhizobiaceae</taxon>
        <taxon>Rhizobium/Agrobacterium group</taxon>
        <taxon>Xaviernesmea</taxon>
    </lineage>
</organism>